<reference evidence="1 2" key="1">
    <citation type="submission" date="2017-12" db="EMBL/GenBank/DDBJ databases">
        <title>High-resolution comparative analysis of great ape genomes.</title>
        <authorList>
            <person name="Pollen A."/>
            <person name="Hastie A."/>
            <person name="Hormozdiari F."/>
            <person name="Dougherty M."/>
            <person name="Liu R."/>
            <person name="Chaisson M."/>
            <person name="Hoppe E."/>
            <person name="Hill C."/>
            <person name="Pang A."/>
            <person name="Hillier L."/>
            <person name="Baker C."/>
            <person name="Armstrong J."/>
            <person name="Shendure J."/>
            <person name="Paten B."/>
            <person name="Wilson R."/>
            <person name="Chao H."/>
            <person name="Schneider V."/>
            <person name="Ventura M."/>
            <person name="Kronenberg Z."/>
            <person name="Murali S."/>
            <person name="Gordon D."/>
            <person name="Cantsilieris S."/>
            <person name="Munson K."/>
            <person name="Nelson B."/>
            <person name="Raja A."/>
            <person name="Underwood J."/>
            <person name="Diekhans M."/>
            <person name="Fiddes I."/>
            <person name="Haussler D."/>
            <person name="Eichler E."/>
        </authorList>
    </citation>
    <scope>NUCLEOTIDE SEQUENCE [LARGE SCALE GENOMIC DNA]</scope>
    <source>
        <strain evidence="1">Yerkes chimp pedigree #C0471</strain>
    </source>
</reference>
<name>A0A2J8QJX0_PANTR</name>
<sequence length="52" mass="5519">MKGQLRRKAERETFAVSETSCTAVTGNGRWITSMAAQAAEVAGRTNEAGKCS</sequence>
<accession>A0A2J8QJX0</accession>
<evidence type="ECO:0000313" key="2">
    <source>
        <dbReference type="Proteomes" id="UP000236370"/>
    </source>
</evidence>
<protein>
    <submittedName>
        <fullName evidence="1">MRPL52 isoform 17</fullName>
    </submittedName>
</protein>
<dbReference type="Proteomes" id="UP000236370">
    <property type="component" value="Unassembled WGS sequence"/>
</dbReference>
<dbReference type="AlphaFoldDB" id="A0A2J8QJX0"/>
<comment type="caution">
    <text evidence="1">The sequence shown here is derived from an EMBL/GenBank/DDBJ whole genome shotgun (WGS) entry which is preliminary data.</text>
</comment>
<evidence type="ECO:0000313" key="1">
    <source>
        <dbReference type="EMBL" id="PNI96509.1"/>
    </source>
</evidence>
<gene>
    <name evidence="1" type="ORF">CK820_G0029621</name>
</gene>
<proteinExistence type="predicted"/>
<dbReference type="EMBL" id="NBAG03000032">
    <property type="protein sequence ID" value="PNI96509.1"/>
    <property type="molecule type" value="Genomic_DNA"/>
</dbReference>
<organism evidence="1 2">
    <name type="scientific">Pan troglodytes</name>
    <name type="common">Chimpanzee</name>
    <dbReference type="NCBI Taxonomy" id="9598"/>
    <lineage>
        <taxon>Eukaryota</taxon>
        <taxon>Metazoa</taxon>
        <taxon>Chordata</taxon>
        <taxon>Craniata</taxon>
        <taxon>Vertebrata</taxon>
        <taxon>Euteleostomi</taxon>
        <taxon>Mammalia</taxon>
        <taxon>Eutheria</taxon>
        <taxon>Euarchontoglires</taxon>
        <taxon>Primates</taxon>
        <taxon>Haplorrhini</taxon>
        <taxon>Catarrhini</taxon>
        <taxon>Hominidae</taxon>
        <taxon>Pan</taxon>
    </lineage>
</organism>